<dbReference type="EMBL" id="CCXY01000225">
    <property type="protein sequence ID" value="CEG12963.1"/>
    <property type="molecule type" value="Genomic_DNA"/>
</dbReference>
<dbReference type="CDD" id="cd04179">
    <property type="entry name" value="DPM_DPG-synthase_like"/>
    <property type="match status" value="1"/>
</dbReference>
<protein>
    <submittedName>
        <fullName evidence="2">Glycosyl transferase family 2</fullName>
    </submittedName>
</protein>
<dbReference type="Pfam" id="PF00535">
    <property type="entry name" value="Glycos_transf_2"/>
    <property type="match status" value="1"/>
</dbReference>
<evidence type="ECO:0000313" key="2">
    <source>
        <dbReference type="EMBL" id="CEG12963.1"/>
    </source>
</evidence>
<dbReference type="InterPro" id="IPR001173">
    <property type="entry name" value="Glyco_trans_2-like"/>
</dbReference>
<dbReference type="AlphaFoldDB" id="A0A098EAD4"/>
<proteinExistence type="predicted"/>
<dbReference type="GO" id="GO:0016740">
    <property type="term" value="F:transferase activity"/>
    <property type="evidence" value="ECO:0007669"/>
    <property type="project" value="UniProtKB-KW"/>
</dbReference>
<feature type="domain" description="Glycosyltransferase 2-like" evidence="1">
    <location>
        <begin position="5"/>
        <end position="168"/>
    </location>
</feature>
<sequence length="267" mass="30276">MVDVSVVMPCLNEEKTVGICVEKAIKVFKENNIDGEVIVVDNGSTDNSAEVAKKAGARVVSEERKGKGYAMQKGFSEVKGKYIIIVDSDNTSNLLEIPKFLSPLMNEGYDFVNGSRFKGQILPGAMPWLHQHVGNTFLTKIFNLFFHTNISDMTSGFFGFKIDILKKIELKTAGFDFESEIKAKIAKENLKIAEVPVNLSPREKWTKPKLNSFRDGWKHLRFMFLFAPNWLFLIPGVIFSVIGLFLIFSILFGSLKIFWIYNLIFIR</sequence>
<keyword evidence="2" id="KW-0808">Transferase</keyword>
<dbReference type="InterPro" id="IPR050256">
    <property type="entry name" value="Glycosyltransferase_2"/>
</dbReference>
<dbReference type="SUPFAM" id="SSF53448">
    <property type="entry name" value="Nucleotide-diphospho-sugar transferases"/>
    <property type="match status" value="1"/>
</dbReference>
<organism evidence="2">
    <name type="scientific">groundwater metagenome</name>
    <dbReference type="NCBI Taxonomy" id="717931"/>
    <lineage>
        <taxon>unclassified sequences</taxon>
        <taxon>metagenomes</taxon>
        <taxon>ecological metagenomes</taxon>
    </lineage>
</organism>
<reference evidence="2" key="1">
    <citation type="submission" date="2014-09" db="EMBL/GenBank/DDBJ databases">
        <authorList>
            <person name="Probst J Alexander"/>
        </authorList>
    </citation>
    <scope>NUCLEOTIDE SEQUENCE</scope>
</reference>
<evidence type="ECO:0000259" key="1">
    <source>
        <dbReference type="Pfam" id="PF00535"/>
    </source>
</evidence>
<name>A0A098EAD4_9ZZZZ</name>
<accession>A0A098EAD4</accession>
<dbReference type="InterPro" id="IPR029044">
    <property type="entry name" value="Nucleotide-diphossugar_trans"/>
</dbReference>
<dbReference type="PANTHER" id="PTHR48090:SF7">
    <property type="entry name" value="RFBJ PROTEIN"/>
    <property type="match status" value="1"/>
</dbReference>
<gene>
    <name evidence="2" type="ORF">MSIBF_A3000003</name>
</gene>
<dbReference type="Gene3D" id="3.90.550.10">
    <property type="entry name" value="Spore Coat Polysaccharide Biosynthesis Protein SpsA, Chain A"/>
    <property type="match status" value="1"/>
</dbReference>
<dbReference type="PANTHER" id="PTHR48090">
    <property type="entry name" value="UNDECAPRENYL-PHOSPHATE 4-DEOXY-4-FORMAMIDO-L-ARABINOSE TRANSFERASE-RELATED"/>
    <property type="match status" value="1"/>
</dbReference>